<comment type="caution">
    <text evidence="1">The sequence shown here is derived from an EMBL/GenBank/DDBJ whole genome shotgun (WGS) entry which is preliminary data.</text>
</comment>
<name>A0A7K1SPF9_9BACT</name>
<dbReference type="AlphaFoldDB" id="A0A7K1SPF9"/>
<accession>A0A7K1SPF9</accession>
<dbReference type="EMBL" id="WPIN01000025">
    <property type="protein sequence ID" value="MVM35704.1"/>
    <property type="molecule type" value="Genomic_DNA"/>
</dbReference>
<evidence type="ECO:0000313" key="1">
    <source>
        <dbReference type="EMBL" id="MVM35704.1"/>
    </source>
</evidence>
<organism evidence="1 2">
    <name type="scientific">Spirosoma arboris</name>
    <dbReference type="NCBI Taxonomy" id="2682092"/>
    <lineage>
        <taxon>Bacteria</taxon>
        <taxon>Pseudomonadati</taxon>
        <taxon>Bacteroidota</taxon>
        <taxon>Cytophagia</taxon>
        <taxon>Cytophagales</taxon>
        <taxon>Cytophagaceae</taxon>
        <taxon>Spirosoma</taxon>
    </lineage>
</organism>
<dbReference type="RefSeq" id="WP_157590506.1">
    <property type="nucleotide sequence ID" value="NZ_WPIN01000025.1"/>
</dbReference>
<protein>
    <submittedName>
        <fullName evidence="1">Uncharacterized protein</fullName>
    </submittedName>
</protein>
<evidence type="ECO:0000313" key="2">
    <source>
        <dbReference type="Proteomes" id="UP000436006"/>
    </source>
</evidence>
<gene>
    <name evidence="1" type="ORF">GO755_37160</name>
</gene>
<dbReference type="Proteomes" id="UP000436006">
    <property type="component" value="Unassembled WGS sequence"/>
</dbReference>
<reference evidence="1 2" key="1">
    <citation type="submission" date="2019-12" db="EMBL/GenBank/DDBJ databases">
        <title>Spirosoma sp. HMF4905 genome sequencing and assembly.</title>
        <authorList>
            <person name="Kang H."/>
            <person name="Cha I."/>
            <person name="Kim H."/>
            <person name="Joh K."/>
        </authorList>
    </citation>
    <scope>NUCLEOTIDE SEQUENCE [LARGE SCALE GENOMIC DNA]</scope>
    <source>
        <strain evidence="1 2">HMF4905</strain>
    </source>
</reference>
<keyword evidence="2" id="KW-1185">Reference proteome</keyword>
<sequence>MDEMPSHAKRKKYDPPTYARLLSQFTQLMEEVPKLRPNRDEWDIEGDWAATGTIHFVDAVHQPLFESIRHFDCRTIKLVNVDRPAVRITFYRKHRYWLLKDKDLPLAEKVVQIEGYINDLIVKAQVLESKLESLPVPKQAEAKGKIGMFWQQVDQWREILLTPERYEFAISNYSRQHFYVTVNYKYRLASGDFANEQEHLLNTQRDRLGNITQVRYNILFVDTTEILRDHPYQNREVEDYLDNFSIQSQAGKHTIYARLRPEIDIQKQFE</sequence>
<proteinExistence type="predicted"/>